<evidence type="ECO:0000313" key="3">
    <source>
        <dbReference type="Proteomes" id="UP000642144"/>
    </source>
</evidence>
<evidence type="ECO:0000313" key="2">
    <source>
        <dbReference type="EMBL" id="MYN26948.1"/>
    </source>
</evidence>
<evidence type="ECO:0000259" key="1">
    <source>
        <dbReference type="Pfam" id="PF06527"/>
    </source>
</evidence>
<name>A0ABW9VZ56_9BURK</name>
<comment type="caution">
    <text evidence="2">The sequence shown here is derived from an EMBL/GenBank/DDBJ whole genome shotgun (WGS) entry which is preliminary data.</text>
</comment>
<proteinExistence type="predicted"/>
<accession>A0ABW9VZ56</accession>
<gene>
    <name evidence="2" type="ORF">GTP69_11060</name>
</gene>
<dbReference type="RefSeq" id="WP_161054952.1">
    <property type="nucleotide sequence ID" value="NZ_WWCT01000007.1"/>
</dbReference>
<sequence length="361" mass="40204">MCFATAVAGSKTFSQPLCAPVETYPLDHILLFPTAFPDEIYTSYLGRIARCNGLSANEIKDFLSSKAFHDSLPIPSASASSLTALAMYTEKPIIEFVREHTFLPYRQGIVSNELGLVHGELISRHEITLLFNLKTTGIESRFCTFCIETDLAKYGMAYWRRLHQLPGMYMCPKHNLALRYVSTMGSLIHSPAALASRSLCYTPSLLKAAANPNVQNFLALSAVLLGTSRSTSKNLIWKTFRPIADEHGYNMYDDIGLRHKIGEEVVRAFPATWLNTIVPGPYSKGGKKLLQLIDETLRRSPRNVPASAYMLAACILPGALEKLMDLVTAIGDRRQLFPNPFVWPSTLVRRQANPFKSSQLK</sequence>
<dbReference type="EMBL" id="WWCT01000007">
    <property type="protein sequence ID" value="MYN26948.1"/>
    <property type="molecule type" value="Genomic_DNA"/>
</dbReference>
<dbReference type="Pfam" id="PF06527">
    <property type="entry name" value="TniQ"/>
    <property type="match status" value="1"/>
</dbReference>
<keyword evidence="3" id="KW-1185">Reference proteome</keyword>
<feature type="domain" description="TniQ" evidence="1">
    <location>
        <begin position="31"/>
        <end position="178"/>
    </location>
</feature>
<dbReference type="Proteomes" id="UP000642144">
    <property type="component" value="Unassembled WGS sequence"/>
</dbReference>
<dbReference type="InterPro" id="IPR009492">
    <property type="entry name" value="TniQ"/>
</dbReference>
<organism evidence="2 3">
    <name type="scientific">Duganella levis</name>
    <dbReference type="NCBI Taxonomy" id="2692169"/>
    <lineage>
        <taxon>Bacteria</taxon>
        <taxon>Pseudomonadati</taxon>
        <taxon>Pseudomonadota</taxon>
        <taxon>Betaproteobacteria</taxon>
        <taxon>Burkholderiales</taxon>
        <taxon>Oxalobacteraceae</taxon>
        <taxon>Telluria group</taxon>
        <taxon>Duganella</taxon>
    </lineage>
</organism>
<reference evidence="2 3" key="1">
    <citation type="submission" date="2019-12" db="EMBL/GenBank/DDBJ databases">
        <title>Novel species isolated from a subtropical stream in China.</title>
        <authorList>
            <person name="Lu H."/>
        </authorList>
    </citation>
    <scope>NUCLEOTIDE SEQUENCE [LARGE SCALE GENOMIC DNA]</scope>
    <source>
        <strain evidence="2 3">CY42W</strain>
    </source>
</reference>
<protein>
    <recommendedName>
        <fullName evidence="1">TniQ domain-containing protein</fullName>
    </recommendedName>
</protein>